<protein>
    <submittedName>
        <fullName evidence="2">Uncharacterized protein</fullName>
    </submittedName>
</protein>
<evidence type="ECO:0000256" key="1">
    <source>
        <dbReference type="SAM" id="MobiDB-lite"/>
    </source>
</evidence>
<accession>A0A9N9L7Y4</accession>
<dbReference type="OrthoDB" id="10427130at2759"/>
<name>A0A9N9L7Y4_9HELO</name>
<evidence type="ECO:0000313" key="2">
    <source>
        <dbReference type="EMBL" id="CAG8959733.1"/>
    </source>
</evidence>
<keyword evidence="3" id="KW-1185">Reference proteome</keyword>
<dbReference type="Proteomes" id="UP000696280">
    <property type="component" value="Unassembled WGS sequence"/>
</dbReference>
<dbReference type="AlphaFoldDB" id="A0A9N9L7Y4"/>
<sequence>MVLEHPSDTLDAVSKSTNSQRRLGDSHVKREIVHLNGELSLPSLALRQLLRSSGTPQFYTPMTMLVEIQDPRASDATAESPKHVGRWKMVTMTGARVNIAWEAACEGAGCVNICISTTQAGE</sequence>
<feature type="region of interest" description="Disordered" evidence="1">
    <location>
        <begin position="1"/>
        <end position="27"/>
    </location>
</feature>
<evidence type="ECO:0000313" key="3">
    <source>
        <dbReference type="Proteomes" id="UP000696280"/>
    </source>
</evidence>
<gene>
    <name evidence="2" type="ORF">HYFRA_00001639</name>
</gene>
<reference evidence="2" key="1">
    <citation type="submission" date="2021-07" db="EMBL/GenBank/DDBJ databases">
        <authorList>
            <person name="Durling M."/>
        </authorList>
    </citation>
    <scope>NUCLEOTIDE SEQUENCE</scope>
</reference>
<organism evidence="2 3">
    <name type="scientific">Hymenoscyphus fraxineus</name>
    <dbReference type="NCBI Taxonomy" id="746836"/>
    <lineage>
        <taxon>Eukaryota</taxon>
        <taxon>Fungi</taxon>
        <taxon>Dikarya</taxon>
        <taxon>Ascomycota</taxon>
        <taxon>Pezizomycotina</taxon>
        <taxon>Leotiomycetes</taxon>
        <taxon>Helotiales</taxon>
        <taxon>Helotiaceae</taxon>
        <taxon>Hymenoscyphus</taxon>
    </lineage>
</organism>
<proteinExistence type="predicted"/>
<dbReference type="EMBL" id="CAJVRL010000092">
    <property type="protein sequence ID" value="CAG8959733.1"/>
    <property type="molecule type" value="Genomic_DNA"/>
</dbReference>
<comment type="caution">
    <text evidence="2">The sequence shown here is derived from an EMBL/GenBank/DDBJ whole genome shotgun (WGS) entry which is preliminary data.</text>
</comment>